<reference evidence="3" key="1">
    <citation type="journal article" date="2019" name="bioRxiv">
        <title>Genomics, evolutionary history and diagnostics of the Alternaria alternata species group including apple and Asian pear pathotypes.</title>
        <authorList>
            <person name="Armitage A.D."/>
            <person name="Cockerton H.M."/>
            <person name="Sreenivasaprasad S."/>
            <person name="Woodhall J.W."/>
            <person name="Lane C.R."/>
            <person name="Harrison R.J."/>
            <person name="Clarkson J.P."/>
        </authorList>
    </citation>
    <scope>NUCLEOTIDE SEQUENCE [LARGE SCALE GENOMIC DNA]</scope>
    <source>
        <strain evidence="3">RGR 97.0016</strain>
    </source>
</reference>
<dbReference type="SUPFAM" id="SSF54695">
    <property type="entry name" value="POZ domain"/>
    <property type="match status" value="1"/>
</dbReference>
<proteinExistence type="predicted"/>
<dbReference type="Proteomes" id="UP000293823">
    <property type="component" value="Unassembled WGS sequence"/>
</dbReference>
<feature type="domain" description="BTB" evidence="1">
    <location>
        <begin position="21"/>
        <end position="96"/>
    </location>
</feature>
<evidence type="ECO:0000313" key="3">
    <source>
        <dbReference type="Proteomes" id="UP000293823"/>
    </source>
</evidence>
<accession>A0A4Q4QP94</accession>
<dbReference type="PROSITE" id="PS50097">
    <property type="entry name" value="BTB"/>
    <property type="match status" value="1"/>
</dbReference>
<dbReference type="InterPro" id="IPR000210">
    <property type="entry name" value="BTB/POZ_dom"/>
</dbReference>
<evidence type="ECO:0000313" key="2">
    <source>
        <dbReference type="EMBL" id="RYO45235.1"/>
    </source>
</evidence>
<dbReference type="CDD" id="cd18186">
    <property type="entry name" value="BTB_POZ_ZBTB_KLHL-like"/>
    <property type="match status" value="1"/>
</dbReference>
<protein>
    <recommendedName>
        <fullName evidence="1">BTB domain-containing protein</fullName>
    </recommendedName>
</protein>
<keyword evidence="3" id="KW-1185">Reference proteome</keyword>
<comment type="caution">
    <text evidence="2">The sequence shown here is derived from an EMBL/GenBank/DDBJ whole genome shotgun (WGS) entry which is preliminary data.</text>
</comment>
<sequence>MEETNDSNDSITTKIEVATHGDVILVVGPHNKKIRVCSSVLNNASKVFSVMFRPDFAEGQNLDSHDPKEVPMPDDNAHALEIICNVIHLRNDVVPRSLSPKDIFEIAIAADKFDCVVALRYASAAWLNPKGVENILELSYLMSAAYILDDAQAFGDITLSMMLDHKDSYLPLADQGAGITDWVPWKVLYLLEERRNRMRTELQQILFNGSTDAGMDEISSCTCAWGAVHSLAHTELLQHEDLRPLQVLGVTVSKVVEKMEQMRDPLMPKQWECCDYRWHREPRYRATRVDRLNGFRERNRLCIDCVRDGTTTTNQVHRTEGCITNQRKFPWES</sequence>
<evidence type="ECO:0000259" key="1">
    <source>
        <dbReference type="PROSITE" id="PS50097"/>
    </source>
</evidence>
<dbReference type="EMBL" id="PEJP01000054">
    <property type="protein sequence ID" value="RYO45235.1"/>
    <property type="molecule type" value="Genomic_DNA"/>
</dbReference>
<dbReference type="OrthoDB" id="5275938at2759"/>
<dbReference type="Pfam" id="PF00651">
    <property type="entry name" value="BTB"/>
    <property type="match status" value="1"/>
</dbReference>
<gene>
    <name evidence="2" type="ORF">AA0113_g10504</name>
</gene>
<dbReference type="InterPro" id="IPR011333">
    <property type="entry name" value="SKP1/BTB/POZ_sf"/>
</dbReference>
<dbReference type="Gene3D" id="3.30.710.10">
    <property type="entry name" value="Potassium Channel Kv1.1, Chain A"/>
    <property type="match status" value="1"/>
</dbReference>
<organism evidence="2 3">
    <name type="scientific">Alternaria arborescens</name>
    <dbReference type="NCBI Taxonomy" id="156630"/>
    <lineage>
        <taxon>Eukaryota</taxon>
        <taxon>Fungi</taxon>
        <taxon>Dikarya</taxon>
        <taxon>Ascomycota</taxon>
        <taxon>Pezizomycotina</taxon>
        <taxon>Dothideomycetes</taxon>
        <taxon>Pleosporomycetidae</taxon>
        <taxon>Pleosporales</taxon>
        <taxon>Pleosporineae</taxon>
        <taxon>Pleosporaceae</taxon>
        <taxon>Alternaria</taxon>
        <taxon>Alternaria sect. Alternaria</taxon>
    </lineage>
</organism>
<name>A0A4Q4QP94_9PLEO</name>
<dbReference type="AlphaFoldDB" id="A0A4Q4QP94"/>